<evidence type="ECO:0000313" key="3">
    <source>
        <dbReference type="Proteomes" id="UP000708148"/>
    </source>
</evidence>
<gene>
    <name evidence="2" type="ORF">OSTQU699_LOCUS4530</name>
</gene>
<feature type="compositionally biased region" description="Gly residues" evidence="1">
    <location>
        <begin position="23"/>
        <end position="32"/>
    </location>
</feature>
<feature type="non-terminal residue" evidence="2">
    <location>
        <position position="1"/>
    </location>
</feature>
<accession>A0A8S1IZI3</accession>
<organism evidence="2 3">
    <name type="scientific">Ostreobium quekettii</name>
    <dbReference type="NCBI Taxonomy" id="121088"/>
    <lineage>
        <taxon>Eukaryota</taxon>
        <taxon>Viridiplantae</taxon>
        <taxon>Chlorophyta</taxon>
        <taxon>core chlorophytes</taxon>
        <taxon>Ulvophyceae</taxon>
        <taxon>TCBD clade</taxon>
        <taxon>Bryopsidales</taxon>
        <taxon>Ostreobineae</taxon>
        <taxon>Ostreobiaceae</taxon>
        <taxon>Ostreobium</taxon>
    </lineage>
</organism>
<name>A0A8S1IZI3_9CHLO</name>
<keyword evidence="3" id="KW-1185">Reference proteome</keyword>
<dbReference type="EMBL" id="CAJHUC010000965">
    <property type="protein sequence ID" value="CAD7699171.1"/>
    <property type="molecule type" value="Genomic_DNA"/>
</dbReference>
<comment type="caution">
    <text evidence="2">The sequence shown here is derived from an EMBL/GenBank/DDBJ whole genome shotgun (WGS) entry which is preliminary data.</text>
</comment>
<dbReference type="AlphaFoldDB" id="A0A8S1IZI3"/>
<reference evidence="2" key="1">
    <citation type="submission" date="2020-12" db="EMBL/GenBank/DDBJ databases">
        <authorList>
            <person name="Iha C."/>
        </authorList>
    </citation>
    <scope>NUCLEOTIDE SEQUENCE</scope>
</reference>
<dbReference type="Proteomes" id="UP000708148">
    <property type="component" value="Unassembled WGS sequence"/>
</dbReference>
<feature type="region of interest" description="Disordered" evidence="1">
    <location>
        <begin position="17"/>
        <end position="36"/>
    </location>
</feature>
<evidence type="ECO:0000256" key="1">
    <source>
        <dbReference type="SAM" id="MobiDB-lite"/>
    </source>
</evidence>
<sequence length="98" mass="10390">KALAEPLPDGVQRRLRDMRWGDGKGGGTGGPGHLQQGEEGRQTLAVRAGNAAVELLALNVCTANFLLGTWPHFAAAQTLLVALVLIHHALSSQGKRQF</sequence>
<proteinExistence type="predicted"/>
<evidence type="ECO:0000313" key="2">
    <source>
        <dbReference type="EMBL" id="CAD7699171.1"/>
    </source>
</evidence>
<protein>
    <submittedName>
        <fullName evidence="2">Uncharacterized protein</fullName>
    </submittedName>
</protein>